<dbReference type="GO" id="GO:0006006">
    <property type="term" value="P:glucose metabolic process"/>
    <property type="evidence" value="ECO:0007669"/>
    <property type="project" value="TreeGrafter"/>
</dbReference>
<comment type="pathway">
    <text evidence="1 5">Carbohydrate metabolism; hexose metabolism.</text>
</comment>
<evidence type="ECO:0000256" key="1">
    <source>
        <dbReference type="ARBA" id="ARBA00005028"/>
    </source>
</evidence>
<dbReference type="Gene3D" id="2.70.98.10">
    <property type="match status" value="1"/>
</dbReference>
<comment type="catalytic activity">
    <reaction evidence="5">
        <text>alpha-D-glucose = beta-D-glucose</text>
        <dbReference type="Rhea" id="RHEA:10264"/>
        <dbReference type="ChEBI" id="CHEBI:15903"/>
        <dbReference type="ChEBI" id="CHEBI:17925"/>
        <dbReference type="EC" id="5.1.3.3"/>
    </reaction>
</comment>
<keyword evidence="4 5" id="KW-0119">Carbohydrate metabolism</keyword>
<protein>
    <recommendedName>
        <fullName evidence="5">Aldose 1-epimerase</fullName>
        <ecNumber evidence="5">5.1.3.3</ecNumber>
    </recommendedName>
</protein>
<gene>
    <name evidence="9" type="ORF">H8707_12185</name>
</gene>
<dbReference type="EC" id="5.1.3.3" evidence="5"/>
<evidence type="ECO:0000256" key="8">
    <source>
        <dbReference type="PIRSR" id="PIRSR005096-3"/>
    </source>
</evidence>
<dbReference type="EMBL" id="JACRTG010000029">
    <property type="protein sequence ID" value="MBC8588973.1"/>
    <property type="molecule type" value="Genomic_DNA"/>
</dbReference>
<dbReference type="CDD" id="cd09019">
    <property type="entry name" value="galactose_mutarotase_like"/>
    <property type="match status" value="1"/>
</dbReference>
<dbReference type="Proteomes" id="UP000601171">
    <property type="component" value="Unassembled WGS sequence"/>
</dbReference>
<dbReference type="GO" id="GO:0005737">
    <property type="term" value="C:cytoplasm"/>
    <property type="evidence" value="ECO:0007669"/>
    <property type="project" value="TreeGrafter"/>
</dbReference>
<feature type="binding site" evidence="7">
    <location>
        <position position="246"/>
    </location>
    <ligand>
        <name>beta-D-galactose</name>
        <dbReference type="ChEBI" id="CHEBI:27667"/>
    </ligand>
</feature>
<evidence type="ECO:0000256" key="2">
    <source>
        <dbReference type="ARBA" id="ARBA00006206"/>
    </source>
</evidence>
<evidence type="ECO:0000256" key="3">
    <source>
        <dbReference type="ARBA" id="ARBA00023235"/>
    </source>
</evidence>
<dbReference type="InterPro" id="IPR015443">
    <property type="entry name" value="Aldose_1-epimerase"/>
</dbReference>
<proteinExistence type="inferred from homology"/>
<feature type="active site" description="Proton acceptor" evidence="6">
    <location>
        <position position="306"/>
    </location>
</feature>
<dbReference type="InterPro" id="IPR014718">
    <property type="entry name" value="GH-type_carb-bd"/>
</dbReference>
<keyword evidence="10" id="KW-1185">Reference proteome</keyword>
<comment type="similarity">
    <text evidence="2 5">Belongs to the aldose epimerase family.</text>
</comment>
<evidence type="ECO:0000256" key="4">
    <source>
        <dbReference type="ARBA" id="ARBA00023277"/>
    </source>
</evidence>
<dbReference type="AlphaFoldDB" id="A0A926ILT2"/>
<reference evidence="9" key="1">
    <citation type="submission" date="2020-08" db="EMBL/GenBank/DDBJ databases">
        <title>Genome public.</title>
        <authorList>
            <person name="Liu C."/>
            <person name="Sun Q."/>
        </authorList>
    </citation>
    <scope>NUCLEOTIDE SEQUENCE</scope>
    <source>
        <strain evidence="9">BX21</strain>
    </source>
</reference>
<evidence type="ECO:0000256" key="7">
    <source>
        <dbReference type="PIRSR" id="PIRSR005096-2"/>
    </source>
</evidence>
<dbReference type="GO" id="GO:0033499">
    <property type="term" value="P:galactose catabolic process via UDP-galactose, Leloir pathway"/>
    <property type="evidence" value="ECO:0007669"/>
    <property type="project" value="TreeGrafter"/>
</dbReference>
<comment type="caution">
    <text evidence="9">The sequence shown here is derived from an EMBL/GenBank/DDBJ whole genome shotgun (WGS) entry which is preliminary data.</text>
</comment>
<name>A0A926ILT2_9FIRM</name>
<feature type="active site" description="Proton donor" evidence="6">
    <location>
        <position position="175"/>
    </location>
</feature>
<feature type="binding site" evidence="8">
    <location>
        <begin position="175"/>
        <end position="177"/>
    </location>
    <ligand>
        <name>beta-D-galactose</name>
        <dbReference type="ChEBI" id="CHEBI:27667"/>
    </ligand>
</feature>
<dbReference type="GO" id="GO:0030246">
    <property type="term" value="F:carbohydrate binding"/>
    <property type="evidence" value="ECO:0007669"/>
    <property type="project" value="InterPro"/>
</dbReference>
<evidence type="ECO:0000313" key="10">
    <source>
        <dbReference type="Proteomes" id="UP000601171"/>
    </source>
</evidence>
<dbReference type="PANTHER" id="PTHR10091">
    <property type="entry name" value="ALDOSE-1-EPIMERASE"/>
    <property type="match status" value="1"/>
</dbReference>
<dbReference type="PANTHER" id="PTHR10091:SF0">
    <property type="entry name" value="GALACTOSE MUTAROTASE"/>
    <property type="match status" value="1"/>
</dbReference>
<dbReference type="GO" id="GO:0004034">
    <property type="term" value="F:aldose 1-epimerase activity"/>
    <property type="evidence" value="ECO:0007669"/>
    <property type="project" value="UniProtKB-EC"/>
</dbReference>
<dbReference type="InterPro" id="IPR047215">
    <property type="entry name" value="Galactose_mutarotase-like"/>
</dbReference>
<dbReference type="InterPro" id="IPR011013">
    <property type="entry name" value="Gal_mutarotase_sf_dom"/>
</dbReference>
<evidence type="ECO:0000256" key="5">
    <source>
        <dbReference type="PIRNR" id="PIRNR005096"/>
    </source>
</evidence>
<evidence type="ECO:0000313" key="9">
    <source>
        <dbReference type="EMBL" id="MBC8588973.1"/>
    </source>
</evidence>
<keyword evidence="3 5" id="KW-0413">Isomerase</keyword>
<dbReference type="SUPFAM" id="SSF74650">
    <property type="entry name" value="Galactose mutarotase-like"/>
    <property type="match status" value="1"/>
</dbReference>
<dbReference type="RefSeq" id="WP_262430433.1">
    <property type="nucleotide sequence ID" value="NZ_JACRTG010000029.1"/>
</dbReference>
<accession>A0A926ILT2</accession>
<dbReference type="NCBIfam" id="NF008277">
    <property type="entry name" value="PRK11055.1"/>
    <property type="match status" value="1"/>
</dbReference>
<dbReference type="Pfam" id="PF01263">
    <property type="entry name" value="Aldose_epim"/>
    <property type="match status" value="1"/>
</dbReference>
<evidence type="ECO:0000256" key="6">
    <source>
        <dbReference type="PIRSR" id="PIRSR005096-1"/>
    </source>
</evidence>
<organism evidence="9 10">
    <name type="scientific">Paratissierella segnis</name>
    <dbReference type="NCBI Taxonomy" id="2763679"/>
    <lineage>
        <taxon>Bacteria</taxon>
        <taxon>Bacillati</taxon>
        <taxon>Bacillota</taxon>
        <taxon>Tissierellia</taxon>
        <taxon>Tissierellales</taxon>
        <taxon>Tissierellaceae</taxon>
        <taxon>Paratissierella</taxon>
    </lineage>
</organism>
<dbReference type="PIRSF" id="PIRSF005096">
    <property type="entry name" value="GALM"/>
    <property type="match status" value="1"/>
</dbReference>
<sequence length="343" mass="39548">MDYRETYFGKYKNYPIREYILDNDKNLIVKILSLGGTIREINYKGKNRVLGFNNVDDYINLRTYFGAIVGRVAGRISSRLIRIDGVDYKLNQNEGTTCLHGGQEGFAFKAWEFEESKISDNSVSVTLKYISPNLESGFPGEVTVFVQYTVYDDDSLSIEYFARTDKPTPITLTNHSYFNLNDDLNEDILEHFLKIDADSYLKLDEKSIPVKVVSVENTPFDFRNAKMIKSDMDLSLETFKYTKGYDHPFILNGEKRIELYSKKSGISLSVETTEPVVVLYCSNKLEKDLLLSNGEKTFNYQGVCLETQWYPDALNQDFLPDNILKPEGEYYSKTTYRFKNISD</sequence>
<dbReference type="InterPro" id="IPR008183">
    <property type="entry name" value="Aldose_1/G6P_1-epimerase"/>
</dbReference>